<evidence type="ECO:0000256" key="1">
    <source>
        <dbReference type="SAM" id="SignalP"/>
    </source>
</evidence>
<dbReference type="Proteomes" id="UP000196027">
    <property type="component" value="Chromosome"/>
</dbReference>
<dbReference type="Gene3D" id="3.40.190.10">
    <property type="entry name" value="Periplasmic binding protein-like II"/>
    <property type="match status" value="1"/>
</dbReference>
<name>A0A1Y0I5M6_9GAMM</name>
<organism evidence="2 3">
    <name type="scientific">Oleiphilus messinensis</name>
    <dbReference type="NCBI Taxonomy" id="141451"/>
    <lineage>
        <taxon>Bacteria</taxon>
        <taxon>Pseudomonadati</taxon>
        <taxon>Pseudomonadota</taxon>
        <taxon>Gammaproteobacteria</taxon>
        <taxon>Oceanospirillales</taxon>
        <taxon>Oleiphilaceae</taxon>
        <taxon>Oleiphilus</taxon>
    </lineage>
</organism>
<gene>
    <name evidence="2" type="ORF">OLMES_1646</name>
</gene>
<dbReference type="AlphaFoldDB" id="A0A1Y0I5M6"/>
<sequence>MSVKLVLIVIITLSSQLANSDDIAIIVNPETPLDSISERSLRDIYLGRAYRLDNGNKLNPIELHNQSKIKEQFHHVITHRTLDQLSAHWARLMFTGKGFPINQVHSEEIVLEYVSNNPDTIGYVSSGSVTDSVKVIKIIPE</sequence>
<keyword evidence="1" id="KW-0732">Signal</keyword>
<feature type="signal peptide" evidence="1">
    <location>
        <begin position="1"/>
        <end position="20"/>
    </location>
</feature>
<evidence type="ECO:0000313" key="2">
    <source>
        <dbReference type="EMBL" id="ARU55721.1"/>
    </source>
</evidence>
<protein>
    <submittedName>
        <fullName evidence="2">ABC-type phosphate transport system, periplasmic component</fullName>
    </submittedName>
</protein>
<dbReference type="SUPFAM" id="SSF53850">
    <property type="entry name" value="Periplasmic binding protein-like II"/>
    <property type="match status" value="1"/>
</dbReference>
<reference evidence="2 3" key="1">
    <citation type="submission" date="2017-05" db="EMBL/GenBank/DDBJ databases">
        <title>Genomic insights into alkan degradation activity of Oleiphilus messinensis.</title>
        <authorList>
            <person name="Kozyavkin S.A."/>
            <person name="Slesarev A.I."/>
            <person name="Golyshin P.N."/>
            <person name="Korzhenkov A."/>
            <person name="Golyshina O.N."/>
            <person name="Toshchakov S.V."/>
        </authorList>
    </citation>
    <scope>NUCLEOTIDE SEQUENCE [LARGE SCALE GENOMIC DNA]</scope>
    <source>
        <strain evidence="2 3">ME102</strain>
    </source>
</reference>
<dbReference type="KEGG" id="ome:OLMES_1646"/>
<feature type="chain" id="PRO_5011002291" evidence="1">
    <location>
        <begin position="21"/>
        <end position="141"/>
    </location>
</feature>
<dbReference type="EMBL" id="CP021425">
    <property type="protein sequence ID" value="ARU55721.1"/>
    <property type="molecule type" value="Genomic_DNA"/>
</dbReference>
<accession>A0A1Y0I5M6</accession>
<evidence type="ECO:0000313" key="3">
    <source>
        <dbReference type="Proteomes" id="UP000196027"/>
    </source>
</evidence>
<proteinExistence type="predicted"/>
<keyword evidence="3" id="KW-1185">Reference proteome</keyword>
<dbReference type="RefSeq" id="WP_087460794.1">
    <property type="nucleotide sequence ID" value="NZ_CP021425.1"/>
</dbReference>
<dbReference type="OrthoDB" id="5368544at2"/>